<evidence type="ECO:0000256" key="6">
    <source>
        <dbReference type="PIRNR" id="PIRNR017901"/>
    </source>
</evidence>
<dbReference type="InterPro" id="IPR014746">
    <property type="entry name" value="Gln_synth/guanido_kin_cat_dom"/>
</dbReference>
<dbReference type="InterPro" id="IPR035434">
    <property type="entry name" value="GCL_bact_plant"/>
</dbReference>
<dbReference type="NCBIfam" id="TIGR03444">
    <property type="entry name" value="EgtA_Cys_ligase"/>
    <property type="match status" value="1"/>
</dbReference>
<proteinExistence type="inferred from homology"/>
<dbReference type="Gene3D" id="3.30.590.20">
    <property type="match status" value="1"/>
</dbReference>
<comment type="caution">
    <text evidence="7">The sequence shown here is derived from an EMBL/GenBank/DDBJ whole genome shotgun (WGS) entry which is preliminary data.</text>
</comment>
<comment type="catalytic activity">
    <reaction evidence="4 5 6">
        <text>L-cysteine + L-glutamate + ATP = gamma-L-glutamyl-L-cysteine + ADP + phosphate + H(+)</text>
        <dbReference type="Rhea" id="RHEA:13285"/>
        <dbReference type="ChEBI" id="CHEBI:15378"/>
        <dbReference type="ChEBI" id="CHEBI:29985"/>
        <dbReference type="ChEBI" id="CHEBI:30616"/>
        <dbReference type="ChEBI" id="CHEBI:35235"/>
        <dbReference type="ChEBI" id="CHEBI:43474"/>
        <dbReference type="ChEBI" id="CHEBI:58173"/>
        <dbReference type="ChEBI" id="CHEBI:456216"/>
        <dbReference type="EC" id="6.3.2.2"/>
    </reaction>
</comment>
<evidence type="ECO:0000256" key="1">
    <source>
        <dbReference type="ARBA" id="ARBA00022598"/>
    </source>
</evidence>
<evidence type="ECO:0000313" key="7">
    <source>
        <dbReference type="EMBL" id="MFC0865873.1"/>
    </source>
</evidence>
<keyword evidence="8" id="KW-1185">Reference proteome</keyword>
<dbReference type="EC" id="6.3.2.2" evidence="5"/>
<keyword evidence="2 5" id="KW-0547">Nucleotide-binding</keyword>
<keyword evidence="1 5" id="KW-0436">Ligase</keyword>
<protein>
    <recommendedName>
        <fullName evidence="5">Glutamate--cysteine ligase EgtA</fullName>
        <ecNumber evidence="5">6.3.2.2</ecNumber>
    </recommendedName>
    <alternativeName>
        <fullName evidence="5">Gamma-glutamylcysteine synthase</fullName>
        <shortName evidence="5">GCS</shortName>
        <shortName evidence="5">Gamma-ECS</shortName>
    </alternativeName>
</protein>
<gene>
    <name evidence="5 7" type="primary">egtA</name>
    <name evidence="7" type="ORF">ACFHYQ_26595</name>
</gene>
<dbReference type="Proteomes" id="UP001589870">
    <property type="component" value="Unassembled WGS sequence"/>
</dbReference>
<sequence length="421" mass="45867">MLLDDISRRRAVTEQEAEARLADICFKTGTPRRIGIEVEWLVHDLLEPRDPVAPARLTRALAAVGGLPLRSALTIEPGGQLELSSRPAVSLTACASETAADLELVRTRLACFGLGLAGYGLDPWHPPRRILDHPRYVAMERYFDRTGPDGRVMMSATASVQICLDAGQDGAGPFGIERRWRLAHLLGPVLVAAFANSPLRQGRPTGWKSTRQGVWASLDQVRGLAPGPGPSAREAWTTHALDTPVLCVRTPEGPWETPAGLTLRDWIRGGGPRPVTVEDIDYHLTTLFPPVRPRGHLELRMIDAQPGPDGWVVPMAVTAALFDDLEAAEFAHRVADRLADQVDPGPRNLLWREAACRGLEHPGLHTAAVDCFAAARRALPRLGASADVLAAVADFTDRYVTRGRCPADDLLDRISRKESQT</sequence>
<dbReference type="SUPFAM" id="SSF55931">
    <property type="entry name" value="Glutamine synthetase/guanido kinase"/>
    <property type="match status" value="1"/>
</dbReference>
<evidence type="ECO:0000256" key="4">
    <source>
        <dbReference type="ARBA" id="ARBA00048819"/>
    </source>
</evidence>
<evidence type="ECO:0000256" key="3">
    <source>
        <dbReference type="ARBA" id="ARBA00022840"/>
    </source>
</evidence>
<accession>A0ABV6UCG9</accession>
<organism evidence="7 8">
    <name type="scientific">Sphaerimonospora cavernae</name>
    <dbReference type="NCBI Taxonomy" id="1740611"/>
    <lineage>
        <taxon>Bacteria</taxon>
        <taxon>Bacillati</taxon>
        <taxon>Actinomycetota</taxon>
        <taxon>Actinomycetes</taxon>
        <taxon>Streptosporangiales</taxon>
        <taxon>Streptosporangiaceae</taxon>
        <taxon>Sphaerimonospora</taxon>
    </lineage>
</organism>
<dbReference type="InterPro" id="IPR017809">
    <property type="entry name" value="EgtA_Actinobacteria"/>
</dbReference>
<evidence type="ECO:0000256" key="2">
    <source>
        <dbReference type="ARBA" id="ARBA00022741"/>
    </source>
</evidence>
<dbReference type="Pfam" id="PF04107">
    <property type="entry name" value="GCS2"/>
    <property type="match status" value="1"/>
</dbReference>
<dbReference type="HAMAP" id="MF_02034">
    <property type="entry name" value="EgtA"/>
    <property type="match status" value="1"/>
</dbReference>
<dbReference type="PANTHER" id="PTHR34378:SF1">
    <property type="entry name" value="GLUTAMATE--CYSTEINE LIGASE, CHLOROPLASTIC"/>
    <property type="match status" value="1"/>
</dbReference>
<keyword evidence="3 5" id="KW-0067">ATP-binding</keyword>
<dbReference type="PIRSF" id="PIRSF017901">
    <property type="entry name" value="GCL"/>
    <property type="match status" value="1"/>
</dbReference>
<dbReference type="GO" id="GO:0004357">
    <property type="term" value="F:glutamate-cysteine ligase activity"/>
    <property type="evidence" value="ECO:0007669"/>
    <property type="project" value="UniProtKB-EC"/>
</dbReference>
<dbReference type="InterPro" id="IPR006336">
    <property type="entry name" value="GCS2"/>
</dbReference>
<dbReference type="RefSeq" id="WP_394303879.1">
    <property type="nucleotide sequence ID" value="NZ_JBHMQT010000059.1"/>
</dbReference>
<name>A0ABV6UCG9_9ACTN</name>
<comment type="pathway">
    <text evidence="5">Amino-acid biosynthesis; ergothioneine biosynthesis.</text>
</comment>
<comment type="similarity">
    <text evidence="5 6">Belongs to the glutamate--cysteine ligase type 2 family. EgtA subfamily.</text>
</comment>
<evidence type="ECO:0000313" key="8">
    <source>
        <dbReference type="Proteomes" id="UP001589870"/>
    </source>
</evidence>
<reference evidence="7 8" key="1">
    <citation type="submission" date="2024-09" db="EMBL/GenBank/DDBJ databases">
        <authorList>
            <person name="Sun Q."/>
            <person name="Mori K."/>
        </authorList>
    </citation>
    <scope>NUCLEOTIDE SEQUENCE [LARGE SCALE GENOMIC DNA]</scope>
    <source>
        <strain evidence="7 8">TBRC 1851</strain>
    </source>
</reference>
<comment type="function">
    <text evidence="5">Catalyzes the synthesis of gamma-glutamylcysteine (gamma-GC). This compound is used as substrate for the biosynthesis of the low-molecular thiol compound ergothioneine.</text>
</comment>
<dbReference type="EMBL" id="JBHMQT010000059">
    <property type="protein sequence ID" value="MFC0865873.1"/>
    <property type="molecule type" value="Genomic_DNA"/>
</dbReference>
<evidence type="ECO:0000256" key="5">
    <source>
        <dbReference type="HAMAP-Rule" id="MF_02034"/>
    </source>
</evidence>
<dbReference type="PANTHER" id="PTHR34378">
    <property type="entry name" value="GLUTAMATE--CYSTEINE LIGASE, CHLOROPLASTIC"/>
    <property type="match status" value="1"/>
</dbReference>